<gene>
    <name evidence="1" type="ORF">EC9_30390</name>
</gene>
<accession>A0A517M1T9</accession>
<sequence length="343" mass="38131">MQASCLYRSNSSNRLLAVVRSFAWIVLLLNAPQSVVTGDDGIAVVSWSEVAELAAASAITVEEPVVIYESAAQPIPPLPPAMITAAAPQDAWTWQTLPEGLMWHSYMAGPHEPRISTVLFSEHDGGAFWDATLGGRVGLLRYGTSDAKHPEGWQWDLEGAVITRLDLYNSEDVESNDFRFGTELTKALGAWSLKFGYFHISSHVGDEYMERNPTFERINYVTESLILGASYQALDSLRLYGETAFAFKMSGGARPWQFQTGFEYVPVPKSLKWGGPFTAMNLDIREAVGYSPSLTAQMGWQIPGSQSGRRLRWGAQYTNGHSTQFEFFQRKEQTIGGGIWFDY</sequence>
<protein>
    <recommendedName>
        <fullName evidence="3">DUF1207 domain-containing protein</fullName>
    </recommendedName>
</protein>
<dbReference type="EMBL" id="CP036261">
    <property type="protein sequence ID" value="QDS88844.1"/>
    <property type="molecule type" value="Genomic_DNA"/>
</dbReference>
<evidence type="ECO:0000313" key="1">
    <source>
        <dbReference type="EMBL" id="QDS88844.1"/>
    </source>
</evidence>
<dbReference type="Pfam" id="PF06727">
    <property type="entry name" value="DUF1207"/>
    <property type="match status" value="1"/>
</dbReference>
<dbReference type="Proteomes" id="UP000319557">
    <property type="component" value="Chromosome"/>
</dbReference>
<name>A0A517M1T9_9BACT</name>
<organism evidence="1 2">
    <name type="scientific">Rosistilla ulvae</name>
    <dbReference type="NCBI Taxonomy" id="1930277"/>
    <lineage>
        <taxon>Bacteria</taxon>
        <taxon>Pseudomonadati</taxon>
        <taxon>Planctomycetota</taxon>
        <taxon>Planctomycetia</taxon>
        <taxon>Pirellulales</taxon>
        <taxon>Pirellulaceae</taxon>
        <taxon>Rosistilla</taxon>
    </lineage>
</organism>
<evidence type="ECO:0008006" key="3">
    <source>
        <dbReference type="Google" id="ProtNLM"/>
    </source>
</evidence>
<proteinExistence type="predicted"/>
<dbReference type="OrthoDB" id="238106at2"/>
<evidence type="ECO:0000313" key="2">
    <source>
        <dbReference type="Proteomes" id="UP000319557"/>
    </source>
</evidence>
<dbReference type="AlphaFoldDB" id="A0A517M1T9"/>
<dbReference type="InterPro" id="IPR009599">
    <property type="entry name" value="DUF1207"/>
</dbReference>
<reference evidence="1 2" key="1">
    <citation type="submission" date="2019-02" db="EMBL/GenBank/DDBJ databases">
        <title>Deep-cultivation of Planctomycetes and their phenomic and genomic characterization uncovers novel biology.</title>
        <authorList>
            <person name="Wiegand S."/>
            <person name="Jogler M."/>
            <person name="Boedeker C."/>
            <person name="Pinto D."/>
            <person name="Vollmers J."/>
            <person name="Rivas-Marin E."/>
            <person name="Kohn T."/>
            <person name="Peeters S.H."/>
            <person name="Heuer A."/>
            <person name="Rast P."/>
            <person name="Oberbeckmann S."/>
            <person name="Bunk B."/>
            <person name="Jeske O."/>
            <person name="Meyerdierks A."/>
            <person name="Storesund J.E."/>
            <person name="Kallscheuer N."/>
            <person name="Luecker S."/>
            <person name="Lage O.M."/>
            <person name="Pohl T."/>
            <person name="Merkel B.J."/>
            <person name="Hornburger P."/>
            <person name="Mueller R.-W."/>
            <person name="Bruemmer F."/>
            <person name="Labrenz M."/>
            <person name="Spormann A.M."/>
            <person name="Op den Camp H."/>
            <person name="Overmann J."/>
            <person name="Amann R."/>
            <person name="Jetten M.S.M."/>
            <person name="Mascher T."/>
            <person name="Medema M.H."/>
            <person name="Devos D.P."/>
            <person name="Kaster A.-K."/>
            <person name="Ovreas L."/>
            <person name="Rohde M."/>
            <person name="Galperin M.Y."/>
            <person name="Jogler C."/>
        </authorList>
    </citation>
    <scope>NUCLEOTIDE SEQUENCE [LARGE SCALE GENOMIC DNA]</scope>
    <source>
        <strain evidence="1 2">EC9</strain>
    </source>
</reference>
<keyword evidence="2" id="KW-1185">Reference proteome</keyword>
<dbReference type="KEGG" id="ruv:EC9_30390"/>